<evidence type="ECO:0000313" key="8">
    <source>
        <dbReference type="EMBL" id="CAI4002157.1"/>
    </source>
</evidence>
<feature type="compositionally biased region" description="Low complexity" evidence="7">
    <location>
        <begin position="69"/>
        <end position="85"/>
    </location>
</feature>
<dbReference type="EMBL" id="CAMXCT030003054">
    <property type="protein sequence ID" value="CAL4789469.1"/>
    <property type="molecule type" value="Genomic_DNA"/>
</dbReference>
<name>A0A9P1G9I0_9DINO</name>
<dbReference type="InterPro" id="IPR000092">
    <property type="entry name" value="Polyprenyl_synt"/>
</dbReference>
<keyword evidence="3" id="KW-0808">Transferase</keyword>
<keyword evidence="10" id="KW-1185">Reference proteome</keyword>
<dbReference type="EMBL" id="CAMXCT020003054">
    <property type="protein sequence ID" value="CAL1155532.1"/>
    <property type="molecule type" value="Genomic_DNA"/>
</dbReference>
<organism evidence="8">
    <name type="scientific">Cladocopium goreaui</name>
    <dbReference type="NCBI Taxonomy" id="2562237"/>
    <lineage>
        <taxon>Eukaryota</taxon>
        <taxon>Sar</taxon>
        <taxon>Alveolata</taxon>
        <taxon>Dinophyceae</taxon>
        <taxon>Suessiales</taxon>
        <taxon>Symbiodiniaceae</taxon>
        <taxon>Cladocopium</taxon>
    </lineage>
</organism>
<proteinExistence type="inferred from homology"/>
<keyword evidence="4" id="KW-0479">Metal-binding</keyword>
<dbReference type="CDD" id="cd00685">
    <property type="entry name" value="Trans_IPPS_HT"/>
    <property type="match status" value="1"/>
</dbReference>
<sequence>MLPHATQLGGSVVPRERNVVGDRLATPVAAPPNSSRGPGAAVAAATAATAVSALRPKRRRDRRDRAWRRSVATTNETNASVTSSASASRFSTKESVIVTDLIAQSFIKIFNNAFLNTIERVRQPHLINVLKNLKTFAARVPPKYRGSIEKALRTEGFLSFLLSRAAVSLLCAKATLRPSQTKLGREHEELATVVEELYIAALLHAEDQWDLELKADGKTFMAVAASFVKHLADPAPLKTANIQAALLGLDANPLIWTRYGLDLLGISLNSISIGGYDTAAQTEPKDRRKVSLLGGDSLYATAQWAMAKLDSRACRKLVADTIASYSDGQLRKRELLWNLDLTVKQYLEIEKVAGVAAFFGASTACAAFVNKVSDGIAQQLAEFGADLGLVVSLLKDVRTVGMQTALKLGRISAPIIFAMQRDQRLKELLATRLTNKEDFEEALRRVKEYGMMPTIHLVNKLGARAAARLECLEESEEKEALLTLVRGVACLHLMEDGNVSSDDLSSEDFGDPESRVFDMKVANLRLRAQLQRVHSSEQRSKNRLESIQAIARGDDVTLSSRRRTPKGLGLEFDSEEVEWLILRGLERRTPLPQQLDLNHLLSCVTEGRDEVQKRLLALREAAQSTKLKNAITEVFSSGGKRLRPALCLLVHSMLKTEGSADADAAYEKVIVLATSIEIIHTASLVHDDILDDADQRRQQQTMHRIFGPDVAVLSGDFLFAHASGLIESLEDDDVTRLVSLVIEEFGYGELSQSAKRFDASVSLFNYLKKSFYKTASLLAAACRASAVLTGLRCEVCDVLYTYGFYLGLAFQIADDVLDFTGGEELGKPIGQDLAEGNLTAPVILCLQGSEELGLAASVDSSELARLIQRRFSGHGDLERSLQIINESGGVDRAYALAEKMANKALEALTLVAPTESEARRALAGLCRWAVRRSN</sequence>
<dbReference type="PANTHER" id="PTHR12001">
    <property type="entry name" value="GERANYLGERANYL PYROPHOSPHATE SYNTHASE"/>
    <property type="match status" value="1"/>
</dbReference>
<dbReference type="PROSITE" id="PS00444">
    <property type="entry name" value="POLYPRENYL_SYNTHASE_2"/>
    <property type="match status" value="1"/>
</dbReference>
<keyword evidence="5" id="KW-0460">Magnesium</keyword>
<keyword evidence="6" id="KW-0414">Isoprene biosynthesis</keyword>
<protein>
    <submittedName>
        <fullName evidence="8">Uncharacterized protein</fullName>
    </submittedName>
</protein>
<reference evidence="8" key="1">
    <citation type="submission" date="2022-10" db="EMBL/GenBank/DDBJ databases">
        <authorList>
            <person name="Chen Y."/>
            <person name="Dougan E. K."/>
            <person name="Chan C."/>
            <person name="Rhodes N."/>
            <person name="Thang M."/>
        </authorList>
    </citation>
    <scope>NUCLEOTIDE SEQUENCE</scope>
</reference>
<dbReference type="GO" id="GO:0046872">
    <property type="term" value="F:metal ion binding"/>
    <property type="evidence" value="ECO:0007669"/>
    <property type="project" value="UniProtKB-KW"/>
</dbReference>
<dbReference type="SFLD" id="SFLDS00005">
    <property type="entry name" value="Isoprenoid_Synthase_Type_I"/>
    <property type="match status" value="1"/>
</dbReference>
<dbReference type="InterPro" id="IPR033749">
    <property type="entry name" value="Polyprenyl_synt_CS"/>
</dbReference>
<dbReference type="GO" id="GO:0008299">
    <property type="term" value="P:isoprenoid biosynthetic process"/>
    <property type="evidence" value="ECO:0007669"/>
    <property type="project" value="UniProtKB-KW"/>
</dbReference>
<feature type="region of interest" description="Disordered" evidence="7">
    <location>
        <begin position="53"/>
        <end position="85"/>
    </location>
</feature>
<dbReference type="Pfam" id="PF00348">
    <property type="entry name" value="polyprenyl_synt"/>
    <property type="match status" value="2"/>
</dbReference>
<evidence type="ECO:0000256" key="4">
    <source>
        <dbReference type="ARBA" id="ARBA00022723"/>
    </source>
</evidence>
<accession>A0A9P1G9I0</accession>
<evidence type="ECO:0000256" key="6">
    <source>
        <dbReference type="ARBA" id="ARBA00023229"/>
    </source>
</evidence>
<dbReference type="GO" id="GO:0004659">
    <property type="term" value="F:prenyltransferase activity"/>
    <property type="evidence" value="ECO:0007669"/>
    <property type="project" value="InterPro"/>
</dbReference>
<evidence type="ECO:0000256" key="1">
    <source>
        <dbReference type="ARBA" id="ARBA00001946"/>
    </source>
</evidence>
<reference evidence="9 10" key="2">
    <citation type="submission" date="2024-05" db="EMBL/GenBank/DDBJ databases">
        <authorList>
            <person name="Chen Y."/>
            <person name="Shah S."/>
            <person name="Dougan E. K."/>
            <person name="Thang M."/>
            <person name="Chan C."/>
        </authorList>
    </citation>
    <scope>NUCLEOTIDE SEQUENCE [LARGE SCALE GENOMIC DNA]</scope>
</reference>
<gene>
    <name evidence="8" type="ORF">C1SCF055_LOCUS28128</name>
</gene>
<dbReference type="InterPro" id="IPR008949">
    <property type="entry name" value="Isoprenoid_synthase_dom_sf"/>
</dbReference>
<evidence type="ECO:0000256" key="2">
    <source>
        <dbReference type="ARBA" id="ARBA00006706"/>
    </source>
</evidence>
<evidence type="ECO:0000313" key="10">
    <source>
        <dbReference type="Proteomes" id="UP001152797"/>
    </source>
</evidence>
<dbReference type="SUPFAM" id="SSF48576">
    <property type="entry name" value="Terpenoid synthases"/>
    <property type="match status" value="2"/>
</dbReference>
<dbReference type="AlphaFoldDB" id="A0A9P1G9I0"/>
<dbReference type="OrthoDB" id="435319at2759"/>
<dbReference type="EMBL" id="CAMXCT010003054">
    <property type="protein sequence ID" value="CAI4002157.1"/>
    <property type="molecule type" value="Genomic_DNA"/>
</dbReference>
<comment type="similarity">
    <text evidence="2">Belongs to the FPP/GGPP synthase family.</text>
</comment>
<evidence type="ECO:0000313" key="9">
    <source>
        <dbReference type="EMBL" id="CAL4789469.1"/>
    </source>
</evidence>
<dbReference type="Proteomes" id="UP001152797">
    <property type="component" value="Unassembled WGS sequence"/>
</dbReference>
<evidence type="ECO:0000256" key="5">
    <source>
        <dbReference type="ARBA" id="ARBA00022842"/>
    </source>
</evidence>
<evidence type="ECO:0000256" key="7">
    <source>
        <dbReference type="SAM" id="MobiDB-lite"/>
    </source>
</evidence>
<dbReference type="PANTHER" id="PTHR12001:SF69">
    <property type="entry name" value="ALL TRANS-POLYPRENYL-DIPHOSPHATE SYNTHASE PDSS1"/>
    <property type="match status" value="1"/>
</dbReference>
<evidence type="ECO:0000256" key="3">
    <source>
        <dbReference type="ARBA" id="ARBA00022679"/>
    </source>
</evidence>
<feature type="compositionally biased region" description="Basic residues" evidence="7">
    <location>
        <begin position="55"/>
        <end position="68"/>
    </location>
</feature>
<comment type="caution">
    <text evidence="8">The sequence shown here is derived from an EMBL/GenBank/DDBJ whole genome shotgun (WGS) entry which is preliminary data.</text>
</comment>
<comment type="cofactor">
    <cofactor evidence="1">
        <name>Mg(2+)</name>
        <dbReference type="ChEBI" id="CHEBI:18420"/>
    </cofactor>
</comment>
<dbReference type="Gene3D" id="1.10.600.10">
    <property type="entry name" value="Farnesyl Diphosphate Synthase"/>
    <property type="match status" value="2"/>
</dbReference>
<dbReference type="GO" id="GO:1901663">
    <property type="term" value="P:quinone biosynthetic process"/>
    <property type="evidence" value="ECO:0007669"/>
    <property type="project" value="UniProtKB-ARBA"/>
</dbReference>